<reference evidence="11" key="1">
    <citation type="submission" date="2022-04" db="EMBL/GenBank/DDBJ databases">
        <authorList>
            <person name="Xu L."/>
            <person name="Lv Z."/>
        </authorList>
    </citation>
    <scope>NUCLEOTIDE SEQUENCE</scope>
    <source>
        <strain evidence="11">LV_2022a</strain>
    </source>
</reference>
<comment type="catalytic activity">
    <reaction evidence="7">
        <text>O-phospho-L-tyrosyl-[protein] + H2O = L-tyrosyl-[protein] + phosphate</text>
        <dbReference type="Rhea" id="RHEA:10684"/>
        <dbReference type="Rhea" id="RHEA-COMP:10136"/>
        <dbReference type="Rhea" id="RHEA-COMP:20101"/>
        <dbReference type="ChEBI" id="CHEBI:15377"/>
        <dbReference type="ChEBI" id="CHEBI:43474"/>
        <dbReference type="ChEBI" id="CHEBI:46858"/>
        <dbReference type="ChEBI" id="CHEBI:61978"/>
        <dbReference type="EC" id="3.1.3.48"/>
    </reaction>
</comment>
<dbReference type="CDD" id="cd00063">
    <property type="entry name" value="FN3"/>
    <property type="match status" value="1"/>
</dbReference>
<evidence type="ECO:0000259" key="9">
    <source>
        <dbReference type="PROSITE" id="PS50056"/>
    </source>
</evidence>
<keyword evidence="6" id="KW-0472">Membrane</keyword>
<dbReference type="InterPro" id="IPR050348">
    <property type="entry name" value="Protein-Tyr_Phosphatase"/>
</dbReference>
<dbReference type="InterPro" id="IPR016130">
    <property type="entry name" value="Tyr_Pase_AS"/>
</dbReference>
<dbReference type="FunFam" id="3.90.190.10:FF:000102">
    <property type="entry name" value="Receptor-type tyrosine-protein phosphatase"/>
    <property type="match status" value="1"/>
</dbReference>
<dbReference type="EC" id="3.1.3.48" evidence="2"/>
<feature type="domain" description="Tyrosine specific protein phosphatases" evidence="9">
    <location>
        <begin position="788"/>
        <end position="859"/>
    </location>
</feature>
<dbReference type="SMART" id="SM00404">
    <property type="entry name" value="PTPc_motif"/>
    <property type="match status" value="2"/>
</dbReference>
<evidence type="ECO:0000256" key="1">
    <source>
        <dbReference type="ARBA" id="ARBA00004167"/>
    </source>
</evidence>
<dbReference type="GO" id="GO:0016020">
    <property type="term" value="C:membrane"/>
    <property type="evidence" value="ECO:0007669"/>
    <property type="project" value="UniProtKB-SubCell"/>
</dbReference>
<dbReference type="InterPro" id="IPR000387">
    <property type="entry name" value="Tyr_Pase_dom"/>
</dbReference>
<evidence type="ECO:0000256" key="7">
    <source>
        <dbReference type="ARBA" id="ARBA00051722"/>
    </source>
</evidence>
<dbReference type="SMART" id="SM00194">
    <property type="entry name" value="PTPc"/>
    <property type="match status" value="2"/>
</dbReference>
<feature type="domain" description="Tyrosine specific protein phosphatases" evidence="9">
    <location>
        <begin position="1074"/>
        <end position="1147"/>
    </location>
</feature>
<evidence type="ECO:0000256" key="2">
    <source>
        <dbReference type="ARBA" id="ARBA00013064"/>
    </source>
</evidence>
<dbReference type="GO" id="GO:0004725">
    <property type="term" value="F:protein tyrosine phosphatase activity"/>
    <property type="evidence" value="ECO:0007669"/>
    <property type="project" value="UniProtKB-EC"/>
</dbReference>
<evidence type="ECO:0000259" key="8">
    <source>
        <dbReference type="PROSITE" id="PS50055"/>
    </source>
</evidence>
<dbReference type="InterPro" id="IPR003595">
    <property type="entry name" value="Tyr_Pase_cat"/>
</dbReference>
<dbReference type="FunFam" id="3.90.190.10:FF:000185">
    <property type="entry name" value="Predicted protein"/>
    <property type="match status" value="1"/>
</dbReference>
<comment type="caution">
    <text evidence="11">The sequence shown here is derived from an EMBL/GenBank/DDBJ whole genome shotgun (WGS) entry which is preliminary data.</text>
</comment>
<protein>
    <recommendedName>
        <fullName evidence="2">protein-tyrosine-phosphatase</fullName>
        <ecNumber evidence="2">3.1.3.48</ecNumber>
    </recommendedName>
</protein>
<organism evidence="11 12">
    <name type="scientific">Schistosoma mekongi</name>
    <name type="common">Parasitic worm</name>
    <dbReference type="NCBI Taxonomy" id="38744"/>
    <lineage>
        <taxon>Eukaryota</taxon>
        <taxon>Metazoa</taxon>
        <taxon>Spiralia</taxon>
        <taxon>Lophotrochozoa</taxon>
        <taxon>Platyhelminthes</taxon>
        <taxon>Trematoda</taxon>
        <taxon>Digenea</taxon>
        <taxon>Strigeidida</taxon>
        <taxon>Schistosomatoidea</taxon>
        <taxon>Schistosomatidae</taxon>
        <taxon>Schistosoma</taxon>
    </lineage>
</organism>
<dbReference type="PANTHER" id="PTHR19134:SF531">
    <property type="entry name" value="TYROSINE-PROTEIN PHOSPHATASE LAR"/>
    <property type="match status" value="1"/>
</dbReference>
<dbReference type="InterPro" id="IPR000242">
    <property type="entry name" value="PTP_cat"/>
</dbReference>
<dbReference type="SMART" id="SM00060">
    <property type="entry name" value="FN3"/>
    <property type="match status" value="2"/>
</dbReference>
<dbReference type="InterPro" id="IPR013783">
    <property type="entry name" value="Ig-like_fold"/>
</dbReference>
<feature type="domain" description="Tyrosine-protein phosphatase" evidence="8">
    <location>
        <begin position="590"/>
        <end position="868"/>
    </location>
</feature>
<feature type="non-terminal residue" evidence="11">
    <location>
        <position position="1"/>
    </location>
</feature>
<keyword evidence="12" id="KW-1185">Reference proteome</keyword>
<evidence type="ECO:0000313" key="11">
    <source>
        <dbReference type="EMBL" id="KAK4468490.1"/>
    </source>
</evidence>
<dbReference type="Pfam" id="PF00102">
    <property type="entry name" value="Y_phosphatase"/>
    <property type="match status" value="2"/>
</dbReference>
<dbReference type="InterPro" id="IPR036116">
    <property type="entry name" value="FN3_sf"/>
</dbReference>
<dbReference type="PROSITE" id="PS50055">
    <property type="entry name" value="TYR_PHOSPHATASE_PTP"/>
    <property type="match status" value="2"/>
</dbReference>
<reference evidence="11" key="2">
    <citation type="journal article" date="2023" name="Infect Dis Poverty">
        <title>Chromosome-scale genome of the human blood fluke Schistosoma mekongi and its implications for public health.</title>
        <authorList>
            <person name="Zhou M."/>
            <person name="Xu L."/>
            <person name="Xu D."/>
            <person name="Chen W."/>
            <person name="Khan J."/>
            <person name="Hu Y."/>
            <person name="Huang H."/>
            <person name="Wei H."/>
            <person name="Zhang Y."/>
            <person name="Chusongsang P."/>
            <person name="Tanasarnprasert K."/>
            <person name="Hu X."/>
            <person name="Limpanont Y."/>
            <person name="Lv Z."/>
        </authorList>
    </citation>
    <scope>NUCLEOTIDE SEQUENCE</scope>
    <source>
        <strain evidence="11">LV_2022a</strain>
    </source>
</reference>
<evidence type="ECO:0000256" key="6">
    <source>
        <dbReference type="ARBA" id="ARBA00023136"/>
    </source>
</evidence>
<accession>A0AAE2D328</accession>
<dbReference type="PROSITE" id="PS00383">
    <property type="entry name" value="TYR_PHOSPHATASE_1"/>
    <property type="match status" value="2"/>
</dbReference>
<dbReference type="InterPro" id="IPR029021">
    <property type="entry name" value="Prot-tyrosine_phosphatase-like"/>
</dbReference>
<dbReference type="Gene3D" id="3.90.190.10">
    <property type="entry name" value="Protein tyrosine phosphatase superfamily"/>
    <property type="match status" value="2"/>
</dbReference>
<dbReference type="SUPFAM" id="SSF52799">
    <property type="entry name" value="(Phosphotyrosine protein) phosphatases II"/>
    <property type="match status" value="2"/>
</dbReference>
<dbReference type="EMBL" id="JALJAT010000006">
    <property type="protein sequence ID" value="KAK4468490.1"/>
    <property type="molecule type" value="Genomic_DNA"/>
</dbReference>
<dbReference type="PRINTS" id="PR00700">
    <property type="entry name" value="PRTYPHPHTASE"/>
</dbReference>
<dbReference type="SUPFAM" id="SSF49265">
    <property type="entry name" value="Fibronectin type III"/>
    <property type="match status" value="1"/>
</dbReference>
<feature type="domain" description="Tyrosine-protein phosphatase" evidence="8">
    <location>
        <begin position="913"/>
        <end position="1156"/>
    </location>
</feature>
<evidence type="ECO:0000256" key="3">
    <source>
        <dbReference type="ARBA" id="ARBA00022729"/>
    </source>
</evidence>
<dbReference type="AlphaFoldDB" id="A0AAE2D328"/>
<dbReference type="PANTHER" id="PTHR19134">
    <property type="entry name" value="RECEPTOR-TYPE TYROSINE-PROTEIN PHOSPHATASE"/>
    <property type="match status" value="1"/>
</dbReference>
<evidence type="ECO:0000256" key="4">
    <source>
        <dbReference type="ARBA" id="ARBA00022801"/>
    </source>
</evidence>
<dbReference type="Proteomes" id="UP001292079">
    <property type="component" value="Unassembled WGS sequence"/>
</dbReference>
<keyword evidence="5" id="KW-0904">Protein phosphatase</keyword>
<dbReference type="Gene3D" id="2.60.40.10">
    <property type="entry name" value="Immunoglobulins"/>
    <property type="match status" value="1"/>
</dbReference>
<keyword evidence="4" id="KW-0378">Hydrolase</keyword>
<evidence type="ECO:0000313" key="12">
    <source>
        <dbReference type="Proteomes" id="UP001292079"/>
    </source>
</evidence>
<sequence>PLPPINIHVYWKTQYVLTVEWTLPTDYTSLAYLIIHYATHTKPNLWHKYFVKDLKTTEDLSNLDPNEEYLIRLSSVDINGNEGESSEIVSIHSYKQSLLTDSSSNNNNMNMNNRKHSNFIFMNRPDEPEKFTVQNFQCIKRTMKTVMIEWLPPIHLANLLEYELYISGRNEFITSSGLLKSVHLGDIQLHHSVNQQIDNNELQMFNWRLTDMIDNIPQLDNHHQHHQRQQLTHKMLIPNLKPNSQYKITIRPIYRALITEGTEGTKEGIPVTILCHTEWSAPEYIRPPELLAIYSGPPDPHGPTSIIEVKLYRVSEENGPLHNYYVIVSPELNTITLNQNTINNNLPMKSTNSYNIDASQYDLISLSQNNSLPSNQAPYLALARYTMNLFEPNHEISIVILGSEEIDNFTLRNQYYLNPIVSRNQTFDRNTMKYNDNKNDSSLNNKINEYNTYYSNHYSNMFTKVIQVNNKRLFQSTVYRVALRACSQYPNGQQLCSTSQWSDKISPINPIKSNIISSKLKSYKEKIISWNLHESSPLPSSSSSSSSSPTSSSSLPIILISLTSLHRMPIPIEQFHEVIYQLRSSNYNNLKQEFSTIEQITTKKYLSTIHSNLDVNKVKNRYANILAYDCTRVLIQWDHPHHHHRHHHHHHQSEHSLEQYEISSGLDYINANYIDGYRKQKAYIATQAPLPNTFNSFWTMIWEQNTSVIVMLTKIIECGEMKCDQYWPNHGMLTFADITVTHIETNELANYVMRSFEIRKDNENRKIWHLQYTSWPDQDVPTYSTVFLMFLRRVGTITPNDCGPIVVHCSSGTGRTGVYIAISILLERMKTESVIDIFGLVNQLHMQRNYMIETQEQYQFIYTALYESITDGNTEVSARNLYTHLQHLSMIQTIHTTNDYIGQLNNHLLTSLSTTSANNSVNLSKNRLVSIVPFDWNRVILCSIRGVNGSDYINASLIDGYLKKNAYIACQGPMISTVEDFWRMVWEKHSCLIVMLCSVKESGKEKCFTYWPEDKPLRYQFFVVDLTAQYTMSSYILREFKVTDTRDGESRTIRQLQYIRWNEQGLPQTSDSLIDLIGYVHKTKEQYNYDGPITVHCSSGSGRTGLFITMCNVLERLRQESVVDMYQTVKLLRQQRVWMIQTEEQYRFCYTTTLDYLNSFDLCTQPQLLIQTTNNLHMNSPNLNIKMKSSHYLSDKTVLYELDRNYELRNNVLLK</sequence>
<keyword evidence="3" id="KW-0732">Signal</keyword>
<feature type="domain" description="Fibronectin type-III" evidence="10">
    <location>
        <begin position="3"/>
        <end position="96"/>
    </location>
</feature>
<name>A0AAE2D328_SCHME</name>
<dbReference type="PROSITE" id="PS50056">
    <property type="entry name" value="TYR_PHOSPHATASE_2"/>
    <property type="match status" value="2"/>
</dbReference>
<gene>
    <name evidence="11" type="ORF">MN116_007537</name>
</gene>
<evidence type="ECO:0000259" key="10">
    <source>
        <dbReference type="PROSITE" id="PS50853"/>
    </source>
</evidence>
<dbReference type="InterPro" id="IPR003961">
    <property type="entry name" value="FN3_dom"/>
</dbReference>
<dbReference type="PROSITE" id="PS50853">
    <property type="entry name" value="FN3"/>
    <property type="match status" value="1"/>
</dbReference>
<proteinExistence type="predicted"/>
<comment type="subcellular location">
    <subcellularLocation>
        <location evidence="1">Membrane</location>
        <topology evidence="1">Single-pass membrane protein</topology>
    </subcellularLocation>
</comment>
<evidence type="ECO:0000256" key="5">
    <source>
        <dbReference type="ARBA" id="ARBA00022912"/>
    </source>
</evidence>